<dbReference type="PRINTS" id="PR00133">
    <property type="entry name" value="GLHYDRLASE3"/>
</dbReference>
<comment type="similarity">
    <text evidence="2">Belongs to the glycosyl hydrolase 3 family.</text>
</comment>
<dbReference type="EC" id="3.2.1.21" evidence="3"/>
<keyword evidence="5 10" id="KW-0378">Hydrolase</keyword>
<protein>
    <recommendedName>
        <fullName evidence="3">beta-glucosidase</fullName>
        <ecNumber evidence="3">3.2.1.21</ecNumber>
    </recommendedName>
</protein>
<keyword evidence="11" id="KW-1185">Reference proteome</keyword>
<dbReference type="Pfam" id="PF00933">
    <property type="entry name" value="Glyco_hydro_3"/>
    <property type="match status" value="1"/>
</dbReference>
<evidence type="ECO:0000313" key="11">
    <source>
        <dbReference type="Proteomes" id="UP001344632"/>
    </source>
</evidence>
<keyword evidence="6" id="KW-0326">Glycosidase</keyword>
<dbReference type="EMBL" id="JARLKZ010000021">
    <property type="protein sequence ID" value="MEC0243158.1"/>
    <property type="molecule type" value="Genomic_DNA"/>
</dbReference>
<dbReference type="Proteomes" id="UP001344632">
    <property type="component" value="Unassembled WGS sequence"/>
</dbReference>
<dbReference type="InterPro" id="IPR036881">
    <property type="entry name" value="Glyco_hydro_3_C_sf"/>
</dbReference>
<comment type="catalytic activity">
    <reaction evidence="1">
        <text>Hydrolysis of terminal, non-reducing beta-D-glucosyl residues with release of beta-D-glucose.</text>
        <dbReference type="EC" id="3.2.1.21"/>
    </reaction>
</comment>
<evidence type="ECO:0000256" key="4">
    <source>
        <dbReference type="ARBA" id="ARBA00022729"/>
    </source>
</evidence>
<dbReference type="PANTHER" id="PTHR30620">
    <property type="entry name" value="PERIPLASMIC BETA-GLUCOSIDASE-RELATED"/>
    <property type="match status" value="1"/>
</dbReference>
<evidence type="ECO:0000313" key="10">
    <source>
        <dbReference type="EMBL" id="MEC0243158.1"/>
    </source>
</evidence>
<accession>A0ABU6GVB5</accession>
<feature type="region of interest" description="Disordered" evidence="7">
    <location>
        <begin position="159"/>
        <end position="184"/>
    </location>
</feature>
<dbReference type="InterPro" id="IPR051915">
    <property type="entry name" value="Cellulose_Degrad_GH3"/>
</dbReference>
<dbReference type="PANTHER" id="PTHR30620:SF16">
    <property type="entry name" value="LYSOSOMAL BETA GLUCOSIDASE"/>
    <property type="match status" value="1"/>
</dbReference>
<comment type="caution">
    <text evidence="10">The sequence shown here is derived from an EMBL/GenBank/DDBJ whole genome shotgun (WGS) entry which is preliminary data.</text>
</comment>
<dbReference type="InterPro" id="IPR017853">
    <property type="entry name" value="GH"/>
</dbReference>
<evidence type="ECO:0000256" key="2">
    <source>
        <dbReference type="ARBA" id="ARBA00005336"/>
    </source>
</evidence>
<feature type="domain" description="Glycoside hydrolase family 3 C-terminal" evidence="9">
    <location>
        <begin position="501"/>
        <end position="740"/>
    </location>
</feature>
<keyword evidence="4" id="KW-0732">Signal</keyword>
<dbReference type="Gene3D" id="3.40.50.1700">
    <property type="entry name" value="Glycoside hydrolase family 3 C-terminal domain"/>
    <property type="match status" value="1"/>
</dbReference>
<dbReference type="InterPro" id="IPR001764">
    <property type="entry name" value="Glyco_hydro_3_N"/>
</dbReference>
<gene>
    <name evidence="10" type="ORF">P4H66_25425</name>
</gene>
<evidence type="ECO:0000256" key="5">
    <source>
        <dbReference type="ARBA" id="ARBA00022801"/>
    </source>
</evidence>
<dbReference type="InterPro" id="IPR002772">
    <property type="entry name" value="Glyco_hydro_3_C"/>
</dbReference>
<dbReference type="SUPFAM" id="SSF51445">
    <property type="entry name" value="(Trans)glycosidases"/>
    <property type="match status" value="1"/>
</dbReference>
<reference evidence="10 11" key="1">
    <citation type="submission" date="2023-03" db="EMBL/GenBank/DDBJ databases">
        <title>Bacillus Genome Sequencing.</title>
        <authorList>
            <person name="Dunlap C."/>
        </authorList>
    </citation>
    <scope>NUCLEOTIDE SEQUENCE [LARGE SCALE GENOMIC DNA]</scope>
    <source>
        <strain evidence="10 11">BD-525</strain>
    </source>
</reference>
<proteinExistence type="inferred from homology"/>
<evidence type="ECO:0000259" key="9">
    <source>
        <dbReference type="Pfam" id="PF01915"/>
    </source>
</evidence>
<evidence type="ECO:0000259" key="8">
    <source>
        <dbReference type="Pfam" id="PF00933"/>
    </source>
</evidence>
<evidence type="ECO:0000256" key="1">
    <source>
        <dbReference type="ARBA" id="ARBA00000448"/>
    </source>
</evidence>
<dbReference type="Pfam" id="PF01915">
    <property type="entry name" value="Glyco_hydro_3_C"/>
    <property type="match status" value="1"/>
</dbReference>
<dbReference type="GO" id="GO:0016787">
    <property type="term" value="F:hydrolase activity"/>
    <property type="evidence" value="ECO:0007669"/>
    <property type="project" value="UniProtKB-KW"/>
</dbReference>
<dbReference type="InterPro" id="IPR036962">
    <property type="entry name" value="Glyco_hydro_3_N_sf"/>
</dbReference>
<evidence type="ECO:0000256" key="3">
    <source>
        <dbReference type="ARBA" id="ARBA00012744"/>
    </source>
</evidence>
<sequence length="761" mass="83928">MNDSKKNGALDDIVYVHNQGGPTLGYSRSSGIEILEQDGLFFKDLNRKGKLVPYEDWRLPAKERAKDLASKMTIEQIAGLMLYSRHQAVPAASGGWFAGTYGGKPYEESGAKPWDLTDEQKAFLQDDHLRHILITTVESPEIAALWNNQVQAFAEGSGLGIPANNSSDPRHSSDSSAEFNAGSGGGVSMWPESLGLAATFDPAVTRKFGETASREYRALGITTALSPQVDIATDPRWFRFNGTFGEDPKLSTDMARAYVDGFQNSEGEREISEGWGLDSVNAMVKHWPGGGSGEGGRDAHFGSGKYAVYPGGRFEEHLKPFTDGAFQLEGKTGKASAVMPYYTISVAQDSVNGENVGNSYNAYLIGDLLRDEHGYDGVVCTDWMITADESASKDSFLSGKSWGVEHLTVVERHYKLLMAGVDQFGGNNEMGPVLEAYQMGVQEHGEVYMRQRFEASAVRLLLNMFRLGLFENPYLLPEHSTETVGCVEFSKAGYEAQLKSVVLLKNKKNVLPLKPKTKLYIPKRYTPAGKDWFGNPTPEKLEYPVSLDIVSKYFIITENSEESEAGLVFVTNPKSGIGYSQEDADHGGNGYVPISLQYKPYTAEHAREVSLAGDPRENDVLNRSYKGKSISTHNEADLQMILDTTEAMEGKPVIVSLLLSNPAIVSEFEPYVDAIIANFGIQDQALMDILSGETEPSGLLPMQMPADMHTVELQLEDVPHDMQCHKDSENHVYDFAFGLNWSGVIEDERTRMYRKNSAYSR</sequence>
<dbReference type="SUPFAM" id="SSF52279">
    <property type="entry name" value="Beta-D-glucan exohydrolase, C-terminal domain"/>
    <property type="match status" value="1"/>
</dbReference>
<evidence type="ECO:0000256" key="6">
    <source>
        <dbReference type="ARBA" id="ARBA00023295"/>
    </source>
</evidence>
<name>A0ABU6GVB5_9BACL</name>
<feature type="domain" description="Glycoside hydrolase family 3 N-terminal" evidence="8">
    <location>
        <begin position="117"/>
        <end position="424"/>
    </location>
</feature>
<evidence type="ECO:0000256" key="7">
    <source>
        <dbReference type="SAM" id="MobiDB-lite"/>
    </source>
</evidence>
<organism evidence="10 11">
    <name type="scientific">Paenibacillus dokdonensis</name>
    <dbReference type="NCBI Taxonomy" id="2567944"/>
    <lineage>
        <taxon>Bacteria</taxon>
        <taxon>Bacillati</taxon>
        <taxon>Bacillota</taxon>
        <taxon>Bacilli</taxon>
        <taxon>Bacillales</taxon>
        <taxon>Paenibacillaceae</taxon>
        <taxon>Paenibacillus</taxon>
    </lineage>
</organism>
<dbReference type="Gene3D" id="3.20.20.300">
    <property type="entry name" value="Glycoside hydrolase, family 3, N-terminal domain"/>
    <property type="match status" value="1"/>
</dbReference>
<dbReference type="RefSeq" id="WP_326090886.1">
    <property type="nucleotide sequence ID" value="NZ_JARLKZ010000021.1"/>
</dbReference>